<reference evidence="1 2" key="1">
    <citation type="journal article" date="2023" name="Sci. Data">
        <title>Genome assembly of the Korean intertidal mud-creeper Batillaria attramentaria.</title>
        <authorList>
            <person name="Patra A.K."/>
            <person name="Ho P.T."/>
            <person name="Jun S."/>
            <person name="Lee S.J."/>
            <person name="Kim Y."/>
            <person name="Won Y.J."/>
        </authorList>
    </citation>
    <scope>NUCLEOTIDE SEQUENCE [LARGE SCALE GENOMIC DNA]</scope>
    <source>
        <strain evidence="1">Wonlab-2016</strain>
    </source>
</reference>
<organism evidence="1 2">
    <name type="scientific">Batillaria attramentaria</name>
    <dbReference type="NCBI Taxonomy" id="370345"/>
    <lineage>
        <taxon>Eukaryota</taxon>
        <taxon>Metazoa</taxon>
        <taxon>Spiralia</taxon>
        <taxon>Lophotrochozoa</taxon>
        <taxon>Mollusca</taxon>
        <taxon>Gastropoda</taxon>
        <taxon>Caenogastropoda</taxon>
        <taxon>Sorbeoconcha</taxon>
        <taxon>Cerithioidea</taxon>
        <taxon>Batillariidae</taxon>
        <taxon>Batillaria</taxon>
    </lineage>
</organism>
<dbReference type="Proteomes" id="UP001519460">
    <property type="component" value="Unassembled WGS sequence"/>
</dbReference>
<keyword evidence="2" id="KW-1185">Reference proteome</keyword>
<proteinExistence type="predicted"/>
<sequence length="88" mass="10069">MFYTPTQVPTAWGNKLATCESSTTVWHHTQHPHAVRVRNDELHQSFFSDRFSFLEDLLEAVFNLYIIDPPPPSHAFLPVRPLLGQVPA</sequence>
<name>A0ABD0JDU5_9CAEN</name>
<accession>A0ABD0JDU5</accession>
<dbReference type="AlphaFoldDB" id="A0ABD0JDU5"/>
<gene>
    <name evidence="1" type="ORF">BaRGS_00035771</name>
</gene>
<evidence type="ECO:0000313" key="1">
    <source>
        <dbReference type="EMBL" id="KAK7471608.1"/>
    </source>
</evidence>
<dbReference type="EMBL" id="JACVVK020000486">
    <property type="protein sequence ID" value="KAK7471608.1"/>
    <property type="molecule type" value="Genomic_DNA"/>
</dbReference>
<comment type="caution">
    <text evidence="1">The sequence shown here is derived from an EMBL/GenBank/DDBJ whole genome shotgun (WGS) entry which is preliminary data.</text>
</comment>
<protein>
    <submittedName>
        <fullName evidence="1">Uncharacterized protein</fullName>
    </submittedName>
</protein>
<evidence type="ECO:0000313" key="2">
    <source>
        <dbReference type="Proteomes" id="UP001519460"/>
    </source>
</evidence>